<comment type="caution">
    <text evidence="1">The sequence shown here is derived from an EMBL/GenBank/DDBJ whole genome shotgun (WGS) entry which is preliminary data.</text>
</comment>
<protein>
    <submittedName>
        <fullName evidence="1">Uncharacterized protein</fullName>
    </submittedName>
</protein>
<name>A0AAV5M4G8_9ROSI</name>
<organism evidence="1 2">
    <name type="scientific">Rubroshorea leprosula</name>
    <dbReference type="NCBI Taxonomy" id="152421"/>
    <lineage>
        <taxon>Eukaryota</taxon>
        <taxon>Viridiplantae</taxon>
        <taxon>Streptophyta</taxon>
        <taxon>Embryophyta</taxon>
        <taxon>Tracheophyta</taxon>
        <taxon>Spermatophyta</taxon>
        <taxon>Magnoliopsida</taxon>
        <taxon>eudicotyledons</taxon>
        <taxon>Gunneridae</taxon>
        <taxon>Pentapetalae</taxon>
        <taxon>rosids</taxon>
        <taxon>malvids</taxon>
        <taxon>Malvales</taxon>
        <taxon>Dipterocarpaceae</taxon>
        <taxon>Rubroshorea</taxon>
    </lineage>
</organism>
<gene>
    <name evidence="1" type="ORF">SLEP1_g51600</name>
</gene>
<proteinExistence type="predicted"/>
<dbReference type="AlphaFoldDB" id="A0AAV5M4G8"/>
<evidence type="ECO:0000313" key="1">
    <source>
        <dbReference type="EMBL" id="GKV44413.1"/>
    </source>
</evidence>
<keyword evidence="2" id="KW-1185">Reference proteome</keyword>
<sequence length="84" mass="9825">MKFKEKKRARRNNPIRWMHAHGEDTCIFTFPRMLCRVCLAEILKGITTSCSRHARPLACYKMCQINYPLATNNHHITASNWPPP</sequence>
<accession>A0AAV5M4G8</accession>
<dbReference type="Proteomes" id="UP001054252">
    <property type="component" value="Unassembled WGS sequence"/>
</dbReference>
<reference evidence="1 2" key="1">
    <citation type="journal article" date="2021" name="Commun. Biol.">
        <title>The genome of Shorea leprosula (Dipterocarpaceae) highlights the ecological relevance of drought in aseasonal tropical rainforests.</title>
        <authorList>
            <person name="Ng K.K.S."/>
            <person name="Kobayashi M.J."/>
            <person name="Fawcett J.A."/>
            <person name="Hatakeyama M."/>
            <person name="Paape T."/>
            <person name="Ng C.H."/>
            <person name="Ang C.C."/>
            <person name="Tnah L.H."/>
            <person name="Lee C.T."/>
            <person name="Nishiyama T."/>
            <person name="Sese J."/>
            <person name="O'Brien M.J."/>
            <person name="Copetti D."/>
            <person name="Mohd Noor M.I."/>
            <person name="Ong R.C."/>
            <person name="Putra M."/>
            <person name="Sireger I.Z."/>
            <person name="Indrioko S."/>
            <person name="Kosugi Y."/>
            <person name="Izuno A."/>
            <person name="Isagi Y."/>
            <person name="Lee S.L."/>
            <person name="Shimizu K.K."/>
        </authorList>
    </citation>
    <scope>NUCLEOTIDE SEQUENCE [LARGE SCALE GENOMIC DNA]</scope>
    <source>
        <strain evidence="1">214</strain>
    </source>
</reference>
<evidence type="ECO:0000313" key="2">
    <source>
        <dbReference type="Proteomes" id="UP001054252"/>
    </source>
</evidence>
<dbReference type="EMBL" id="BPVZ01000181">
    <property type="protein sequence ID" value="GKV44413.1"/>
    <property type="molecule type" value="Genomic_DNA"/>
</dbReference>